<feature type="transmembrane region" description="Helical" evidence="1">
    <location>
        <begin position="93"/>
        <end position="111"/>
    </location>
</feature>
<feature type="transmembrane region" description="Helical" evidence="1">
    <location>
        <begin position="12"/>
        <end position="40"/>
    </location>
</feature>
<feature type="transmembrane region" description="Helical" evidence="1">
    <location>
        <begin position="163"/>
        <end position="183"/>
    </location>
</feature>
<comment type="caution">
    <text evidence="2">The sequence shown here is derived from an EMBL/GenBank/DDBJ whole genome shotgun (WGS) entry which is preliminary data.</text>
</comment>
<name>A0A1F6LNJ0_9BACT</name>
<proteinExistence type="predicted"/>
<dbReference type="PANTHER" id="PTHR42709">
    <property type="entry name" value="ALKALINE PHOSPHATASE LIKE PROTEIN"/>
    <property type="match status" value="1"/>
</dbReference>
<dbReference type="Proteomes" id="UP000176329">
    <property type="component" value="Unassembled WGS sequence"/>
</dbReference>
<keyword evidence="1" id="KW-0812">Transmembrane</keyword>
<dbReference type="AlphaFoldDB" id="A0A1F6LNJ0"/>
<feature type="transmembrane region" description="Helical" evidence="1">
    <location>
        <begin position="131"/>
        <end position="151"/>
    </location>
</feature>
<keyword evidence="1" id="KW-1133">Transmembrane helix</keyword>
<evidence type="ECO:0000313" key="2">
    <source>
        <dbReference type="EMBL" id="OGH60854.1"/>
    </source>
</evidence>
<sequence>MDLFIADYLATLGGLVYLLIAIAIFLEGEAVIFGVMFLAYQGSLNFYAAVAVIILSVLLTDIVSYNIGYYGPKIFPRVARFYERIVHPMDTKLRTLSFVTFLISKFTYGFHRAVLIRSGMLRLPFWKFFRINVLTAAIWIATIAAIAFASWKSLTYIQKSLHYVEVGLIAGVVLVLIGSHLVAHLSKRKLLTGGDTPSHHV</sequence>
<organism evidence="2 3">
    <name type="scientific">Candidatus Magasanikbacteria bacterium RIFCSPHIGHO2_01_FULL_50_8</name>
    <dbReference type="NCBI Taxonomy" id="1798674"/>
    <lineage>
        <taxon>Bacteria</taxon>
        <taxon>Candidatus Magasanikiibacteriota</taxon>
    </lineage>
</organism>
<evidence type="ECO:0008006" key="4">
    <source>
        <dbReference type="Google" id="ProtNLM"/>
    </source>
</evidence>
<evidence type="ECO:0000256" key="1">
    <source>
        <dbReference type="SAM" id="Phobius"/>
    </source>
</evidence>
<dbReference type="InterPro" id="IPR051311">
    <property type="entry name" value="DedA_domain"/>
</dbReference>
<protein>
    <recommendedName>
        <fullName evidence="4">DedA family protein</fullName>
    </recommendedName>
</protein>
<keyword evidence="1" id="KW-0472">Membrane</keyword>
<dbReference type="EMBL" id="MFPV01000051">
    <property type="protein sequence ID" value="OGH60854.1"/>
    <property type="molecule type" value="Genomic_DNA"/>
</dbReference>
<reference evidence="2 3" key="1">
    <citation type="journal article" date="2016" name="Nat. Commun.">
        <title>Thousands of microbial genomes shed light on interconnected biogeochemical processes in an aquifer system.</title>
        <authorList>
            <person name="Anantharaman K."/>
            <person name="Brown C.T."/>
            <person name="Hug L.A."/>
            <person name="Sharon I."/>
            <person name="Castelle C.J."/>
            <person name="Probst A.J."/>
            <person name="Thomas B.C."/>
            <person name="Singh A."/>
            <person name="Wilkins M.J."/>
            <person name="Karaoz U."/>
            <person name="Brodie E.L."/>
            <person name="Williams K.H."/>
            <person name="Hubbard S.S."/>
            <person name="Banfield J.F."/>
        </authorList>
    </citation>
    <scope>NUCLEOTIDE SEQUENCE [LARGE SCALE GENOMIC DNA]</scope>
</reference>
<feature type="transmembrane region" description="Helical" evidence="1">
    <location>
        <begin position="46"/>
        <end position="72"/>
    </location>
</feature>
<accession>A0A1F6LNJ0</accession>
<evidence type="ECO:0000313" key="3">
    <source>
        <dbReference type="Proteomes" id="UP000176329"/>
    </source>
</evidence>
<gene>
    <name evidence="2" type="ORF">A2848_01885</name>
</gene>